<feature type="transmembrane region" description="Helical" evidence="7">
    <location>
        <begin position="284"/>
        <end position="306"/>
    </location>
</feature>
<comment type="subcellular location">
    <subcellularLocation>
        <location evidence="1">Membrane</location>
        <topology evidence="1">Multi-pass membrane protein</topology>
    </subcellularLocation>
</comment>
<dbReference type="GO" id="GO:0022857">
    <property type="term" value="F:transmembrane transporter activity"/>
    <property type="evidence" value="ECO:0007669"/>
    <property type="project" value="InterPro"/>
</dbReference>
<evidence type="ECO:0000256" key="7">
    <source>
        <dbReference type="SAM" id="Phobius"/>
    </source>
</evidence>
<dbReference type="InterPro" id="IPR036259">
    <property type="entry name" value="MFS_trans_sf"/>
</dbReference>
<evidence type="ECO:0000256" key="6">
    <source>
        <dbReference type="ARBA" id="ARBA00023136"/>
    </source>
</evidence>
<evidence type="ECO:0000256" key="4">
    <source>
        <dbReference type="ARBA" id="ARBA00022856"/>
    </source>
</evidence>
<evidence type="ECO:0000256" key="2">
    <source>
        <dbReference type="ARBA" id="ARBA00005982"/>
    </source>
</evidence>
<keyword evidence="9" id="KW-1185">Reference proteome</keyword>
<dbReference type="GO" id="GO:0015833">
    <property type="term" value="P:peptide transport"/>
    <property type="evidence" value="ECO:0007669"/>
    <property type="project" value="UniProtKB-KW"/>
</dbReference>
<proteinExistence type="inferred from homology"/>
<keyword evidence="3 7" id="KW-0812">Transmembrane</keyword>
<name>A0A8R1ECN8_CAEJA</name>
<dbReference type="AlphaFoldDB" id="A0A8R1ECN8"/>
<reference evidence="8" key="2">
    <citation type="submission" date="2022-06" db="UniProtKB">
        <authorList>
            <consortium name="EnsemblMetazoa"/>
        </authorList>
    </citation>
    <scope>IDENTIFICATION</scope>
    <source>
        <strain evidence="8">DF5081</strain>
    </source>
</reference>
<comment type="similarity">
    <text evidence="2">Belongs to the major facilitator superfamily. Proton-dependent oligopeptide transporter (POT/PTR) (TC 2.A.17) family.</text>
</comment>
<feature type="transmembrane region" description="Helical" evidence="7">
    <location>
        <begin position="313"/>
        <end position="335"/>
    </location>
</feature>
<evidence type="ECO:0000313" key="9">
    <source>
        <dbReference type="Proteomes" id="UP000005237"/>
    </source>
</evidence>
<protein>
    <submittedName>
        <fullName evidence="8">Uncharacterized protein</fullName>
    </submittedName>
</protein>
<dbReference type="Gene3D" id="1.20.1250.20">
    <property type="entry name" value="MFS general substrate transporter like domains"/>
    <property type="match status" value="1"/>
</dbReference>
<keyword evidence="4" id="KW-0813">Transport</keyword>
<dbReference type="EnsemblMetazoa" id="CJA30987b.1">
    <property type="protein sequence ID" value="CJA30987b.1"/>
    <property type="gene ID" value="WBGene00206834"/>
</dbReference>
<evidence type="ECO:0000313" key="8">
    <source>
        <dbReference type="EnsemblMetazoa" id="CJA30987b.1"/>
    </source>
</evidence>
<dbReference type="InterPro" id="IPR000109">
    <property type="entry name" value="POT_fam"/>
</dbReference>
<reference evidence="9" key="1">
    <citation type="submission" date="2010-08" db="EMBL/GenBank/DDBJ databases">
        <authorList>
            <consortium name="Caenorhabditis japonica Sequencing Consortium"/>
            <person name="Wilson R.K."/>
        </authorList>
    </citation>
    <scope>NUCLEOTIDE SEQUENCE [LARGE SCALE GENOMIC DNA]</scope>
    <source>
        <strain evidence="9">DF5081</strain>
    </source>
</reference>
<keyword evidence="4" id="KW-0653">Protein transport</keyword>
<keyword evidence="5 7" id="KW-1133">Transmembrane helix</keyword>
<dbReference type="Pfam" id="PF00854">
    <property type="entry name" value="PTR2"/>
    <property type="match status" value="1"/>
</dbReference>
<dbReference type="Proteomes" id="UP000005237">
    <property type="component" value="Unassembled WGS sequence"/>
</dbReference>
<organism evidence="8 9">
    <name type="scientific">Caenorhabditis japonica</name>
    <dbReference type="NCBI Taxonomy" id="281687"/>
    <lineage>
        <taxon>Eukaryota</taxon>
        <taxon>Metazoa</taxon>
        <taxon>Ecdysozoa</taxon>
        <taxon>Nematoda</taxon>
        <taxon>Chromadorea</taxon>
        <taxon>Rhabditida</taxon>
        <taxon>Rhabditina</taxon>
        <taxon>Rhabditomorpha</taxon>
        <taxon>Rhabditoidea</taxon>
        <taxon>Rhabditidae</taxon>
        <taxon>Peloderinae</taxon>
        <taxon>Caenorhabditis</taxon>
    </lineage>
</organism>
<evidence type="ECO:0000256" key="5">
    <source>
        <dbReference type="ARBA" id="ARBA00022989"/>
    </source>
</evidence>
<evidence type="ECO:0000256" key="3">
    <source>
        <dbReference type="ARBA" id="ARBA00022692"/>
    </source>
</evidence>
<sequence>MKLFGNQNENRIALSSAERGINSEAEFRKPLSFLGASQFHPNIVFDNESPNCPKFTATPSLTGGVSYVLTLSPNGWTYNPIKLEKPSKGNGEFGIGLNLVIPCDSIPSNVTWKNCTGTSGYNGVIGLCKVAPDVIVDPEHPCDPRSSNYYHLRNPHPLKVRDYSNDGNSENYGVSYPPIEVRPGNYRLYYIEYLTSYSKSSPPSTSQIKFYPLNLPALQQNDMGGVYQELLATTETMVKHNDVSILWQIPQYVIITAGEVLFSVTGLEFAYSEASPQLKSVVQALWLFTTAIGDLIVVVIITLNLFSDVAVQMFVFGGIMLVVIGVFILLAVFYYEYADYANEADGLTDEEAFDKL</sequence>
<dbReference type="GO" id="GO:0016020">
    <property type="term" value="C:membrane"/>
    <property type="evidence" value="ECO:0007669"/>
    <property type="project" value="UniProtKB-SubCell"/>
</dbReference>
<dbReference type="PANTHER" id="PTHR11654">
    <property type="entry name" value="OLIGOPEPTIDE TRANSPORTER-RELATED"/>
    <property type="match status" value="1"/>
</dbReference>
<accession>A0A8R1ECN8</accession>
<keyword evidence="4" id="KW-0571">Peptide transport</keyword>
<evidence type="ECO:0000256" key="1">
    <source>
        <dbReference type="ARBA" id="ARBA00004141"/>
    </source>
</evidence>
<keyword evidence="6 7" id="KW-0472">Membrane</keyword>